<keyword evidence="1" id="KW-0067">ATP-binding</keyword>
<name>A0A5C6U484_9SPHN</name>
<dbReference type="OrthoDB" id="4789744at2"/>
<evidence type="ECO:0000256" key="1">
    <source>
        <dbReference type="PROSITE-ProRule" id="PRU00409"/>
    </source>
</evidence>
<dbReference type="Gene3D" id="3.30.1490.20">
    <property type="entry name" value="ATP-grasp fold, A domain"/>
    <property type="match status" value="1"/>
</dbReference>
<dbReference type="GO" id="GO:0018169">
    <property type="term" value="F:ribosomal S6-glutamic acid ligase activity"/>
    <property type="evidence" value="ECO:0007669"/>
    <property type="project" value="TreeGrafter"/>
</dbReference>
<dbReference type="Proteomes" id="UP000321129">
    <property type="component" value="Unassembled WGS sequence"/>
</dbReference>
<dbReference type="Gene3D" id="3.30.470.20">
    <property type="entry name" value="ATP-grasp fold, B domain"/>
    <property type="match status" value="1"/>
</dbReference>
<protein>
    <submittedName>
        <fullName evidence="3">Alpha-L-glutamate ligase</fullName>
    </submittedName>
</protein>
<dbReference type="PANTHER" id="PTHR21621">
    <property type="entry name" value="RIBOSOMAL PROTEIN S6 MODIFICATION PROTEIN"/>
    <property type="match status" value="1"/>
</dbReference>
<feature type="domain" description="ATP-grasp" evidence="2">
    <location>
        <begin position="102"/>
        <end position="299"/>
    </location>
</feature>
<evidence type="ECO:0000313" key="3">
    <source>
        <dbReference type="EMBL" id="TXC67704.1"/>
    </source>
</evidence>
<dbReference type="GO" id="GO:0009432">
    <property type="term" value="P:SOS response"/>
    <property type="evidence" value="ECO:0007669"/>
    <property type="project" value="TreeGrafter"/>
</dbReference>
<dbReference type="RefSeq" id="WP_147123663.1">
    <property type="nucleotide sequence ID" value="NZ_VOPY01000004.1"/>
</dbReference>
<keyword evidence="1" id="KW-0547">Nucleotide-binding</keyword>
<evidence type="ECO:0000259" key="2">
    <source>
        <dbReference type="PROSITE" id="PS50975"/>
    </source>
</evidence>
<keyword evidence="3" id="KW-0436">Ligase</keyword>
<accession>A0A5C6U484</accession>
<dbReference type="GO" id="GO:0046872">
    <property type="term" value="F:metal ion binding"/>
    <property type="evidence" value="ECO:0007669"/>
    <property type="project" value="InterPro"/>
</dbReference>
<dbReference type="EMBL" id="VOPY01000004">
    <property type="protein sequence ID" value="TXC67704.1"/>
    <property type="molecule type" value="Genomic_DNA"/>
</dbReference>
<dbReference type="InterPro" id="IPR011761">
    <property type="entry name" value="ATP-grasp"/>
</dbReference>
<dbReference type="InterPro" id="IPR013815">
    <property type="entry name" value="ATP_grasp_subdomain_1"/>
</dbReference>
<dbReference type="AlphaFoldDB" id="A0A5C6U484"/>
<dbReference type="SUPFAM" id="SSF56059">
    <property type="entry name" value="Glutathione synthetase ATP-binding domain-like"/>
    <property type="match status" value="1"/>
</dbReference>
<evidence type="ECO:0000313" key="4">
    <source>
        <dbReference type="Proteomes" id="UP000321129"/>
    </source>
</evidence>
<organism evidence="3 4">
    <name type="scientific">Flavisphingopyxis soli</name>
    <dbReference type="NCBI Taxonomy" id="2601267"/>
    <lineage>
        <taxon>Bacteria</taxon>
        <taxon>Pseudomonadati</taxon>
        <taxon>Pseudomonadota</taxon>
        <taxon>Alphaproteobacteria</taxon>
        <taxon>Sphingomonadales</taxon>
        <taxon>Sphingopyxidaceae</taxon>
        <taxon>Flavisphingopyxis</taxon>
    </lineage>
</organism>
<dbReference type="PROSITE" id="PS50975">
    <property type="entry name" value="ATP_GRASP"/>
    <property type="match status" value="1"/>
</dbReference>
<proteinExistence type="predicted"/>
<gene>
    <name evidence="3" type="ORF">FSZ31_12015</name>
</gene>
<keyword evidence="4" id="KW-1185">Reference proteome</keyword>
<dbReference type="GO" id="GO:0005737">
    <property type="term" value="C:cytoplasm"/>
    <property type="evidence" value="ECO:0007669"/>
    <property type="project" value="TreeGrafter"/>
</dbReference>
<sequence length="308" mass="33131">MTNDLAIVYEHPLWFEPLFAALDTRGISYVKIPMAELSFDPANREPPARVIFNRLAMSSILRTGDHGIFSAMSAFEHWEQCGAALINGASALGFDASKARQLAKLSALGIDFPTTRIVHRHDQIAQAAAEIGFPLLIKANIGGAGAGIVRYDDAEGLNAAIVGRTVPNSVDGVLLVQRLASPRGGTITRIETLAERYLYAISVTSGGDNFDLCPADACIAQPGRPVVQMTKVEPSDEHIAAAERIVAACDIDVGGVEMMIDDATGKALFYDVNALSNFVANPLEVLGWDPHERLVDYLETRIEARNSA</sequence>
<reference evidence="3 4" key="1">
    <citation type="submission" date="2019-08" db="EMBL/GenBank/DDBJ databases">
        <title>Sphingorhabdus soil sp. nov., isolated from arctic soil.</title>
        <authorList>
            <person name="Liu Y."/>
        </authorList>
    </citation>
    <scope>NUCLEOTIDE SEQUENCE [LARGE SCALE GENOMIC DNA]</scope>
    <source>
        <strain evidence="3 4">D-2Q-5-6</strain>
    </source>
</reference>
<dbReference type="Pfam" id="PF02786">
    <property type="entry name" value="CPSase_L_D2"/>
    <property type="match status" value="1"/>
</dbReference>
<dbReference type="InterPro" id="IPR005479">
    <property type="entry name" value="CPAse_ATP-bd"/>
</dbReference>
<comment type="caution">
    <text evidence="3">The sequence shown here is derived from an EMBL/GenBank/DDBJ whole genome shotgun (WGS) entry which is preliminary data.</text>
</comment>
<dbReference type="GO" id="GO:0005524">
    <property type="term" value="F:ATP binding"/>
    <property type="evidence" value="ECO:0007669"/>
    <property type="project" value="UniProtKB-UniRule"/>
</dbReference>
<dbReference type="PANTHER" id="PTHR21621:SF0">
    <property type="entry name" value="BETA-CITRYLGLUTAMATE SYNTHASE B-RELATED"/>
    <property type="match status" value="1"/>
</dbReference>